<dbReference type="PANTHER" id="PTHR32322:SF9">
    <property type="entry name" value="AMINO-ACID METABOLITE EFFLUX PUMP-RELATED"/>
    <property type="match status" value="1"/>
</dbReference>
<name>A0A255Y676_9SPHN</name>
<dbReference type="GO" id="GO:0016020">
    <property type="term" value="C:membrane"/>
    <property type="evidence" value="ECO:0007669"/>
    <property type="project" value="UniProtKB-SubCell"/>
</dbReference>
<keyword evidence="8" id="KW-1185">Reference proteome</keyword>
<keyword evidence="4 5" id="KW-0472">Membrane</keyword>
<dbReference type="InterPro" id="IPR037185">
    <property type="entry name" value="EmrE-like"/>
</dbReference>
<comment type="subcellular location">
    <subcellularLocation>
        <location evidence="1">Membrane</location>
        <topology evidence="1">Multi-pass membrane protein</topology>
    </subcellularLocation>
</comment>
<dbReference type="Proteomes" id="UP000216991">
    <property type="component" value="Unassembled WGS sequence"/>
</dbReference>
<feature type="transmembrane region" description="Helical" evidence="5">
    <location>
        <begin position="173"/>
        <end position="195"/>
    </location>
</feature>
<accession>A0A255Y676</accession>
<evidence type="ECO:0000256" key="2">
    <source>
        <dbReference type="ARBA" id="ARBA00022692"/>
    </source>
</evidence>
<evidence type="ECO:0000256" key="5">
    <source>
        <dbReference type="SAM" id="Phobius"/>
    </source>
</evidence>
<evidence type="ECO:0000313" key="7">
    <source>
        <dbReference type="EMBL" id="OYQ24757.1"/>
    </source>
</evidence>
<feature type="transmembrane region" description="Helical" evidence="5">
    <location>
        <begin position="243"/>
        <end position="263"/>
    </location>
</feature>
<dbReference type="InterPro" id="IPR000620">
    <property type="entry name" value="EamA_dom"/>
</dbReference>
<feature type="transmembrane region" description="Helical" evidence="5">
    <location>
        <begin position="120"/>
        <end position="137"/>
    </location>
</feature>
<dbReference type="Pfam" id="PF00892">
    <property type="entry name" value="EamA"/>
    <property type="match status" value="2"/>
</dbReference>
<feature type="transmembrane region" description="Helical" evidence="5">
    <location>
        <begin position="143"/>
        <end position="161"/>
    </location>
</feature>
<dbReference type="InterPro" id="IPR050638">
    <property type="entry name" value="AA-Vitamin_Transporters"/>
</dbReference>
<feature type="transmembrane region" description="Helical" evidence="5">
    <location>
        <begin position="38"/>
        <end position="56"/>
    </location>
</feature>
<keyword evidence="2 5" id="KW-0812">Transmembrane</keyword>
<evidence type="ECO:0000256" key="3">
    <source>
        <dbReference type="ARBA" id="ARBA00022989"/>
    </source>
</evidence>
<reference evidence="7 8" key="1">
    <citation type="submission" date="2017-07" db="EMBL/GenBank/DDBJ databases">
        <title>Sandarakinorhabdus cyanobacteriorum sp. nov., a novel bacterium isolated from cyanobacterial aggregates in a eutrophic lake.</title>
        <authorList>
            <person name="Cai H."/>
        </authorList>
    </citation>
    <scope>NUCLEOTIDE SEQUENCE [LARGE SCALE GENOMIC DNA]</scope>
    <source>
        <strain evidence="7 8">TH057</strain>
    </source>
</reference>
<sequence>MTSASLSPRALLLALAVVTVWGSNFAIIGVTLHALPPLLFATLRFAAVVFPLIFFVRRPHVPWRILAGYGVAIGVGQFGLLFIAIDGYIAAGIASLLVQSQVVFTIAMAMITSGERLKRLQYGALALALAGVAVIAGHTGGEVTLPGIALVLGAAFGWSLGNMAQRAAGKVDMLGFITWSSLFAVPPLAGLALWFEGWPAIETALAATTPAIWAAVAWQAVGNTLFGYGAWGWLLARYPATSVAPTSLLVPVFGMASTAIWLGEDLPPWKLLAAALIIGGLATNLLATRQR</sequence>
<dbReference type="EMBL" id="NOXT01000124">
    <property type="protein sequence ID" value="OYQ24757.1"/>
    <property type="molecule type" value="Genomic_DNA"/>
</dbReference>
<feature type="domain" description="EamA" evidence="6">
    <location>
        <begin position="146"/>
        <end position="283"/>
    </location>
</feature>
<organism evidence="7 8">
    <name type="scientific">Sandarakinorhabdus cyanobacteriorum</name>
    <dbReference type="NCBI Taxonomy" id="1981098"/>
    <lineage>
        <taxon>Bacteria</taxon>
        <taxon>Pseudomonadati</taxon>
        <taxon>Pseudomonadota</taxon>
        <taxon>Alphaproteobacteria</taxon>
        <taxon>Sphingomonadales</taxon>
        <taxon>Sphingosinicellaceae</taxon>
        <taxon>Sandarakinorhabdus</taxon>
    </lineage>
</organism>
<protein>
    <submittedName>
        <fullName evidence="7">EamA family transporter</fullName>
    </submittedName>
</protein>
<evidence type="ECO:0000256" key="1">
    <source>
        <dbReference type="ARBA" id="ARBA00004141"/>
    </source>
</evidence>
<comment type="caution">
    <text evidence="7">The sequence shown here is derived from an EMBL/GenBank/DDBJ whole genome shotgun (WGS) entry which is preliminary data.</text>
</comment>
<dbReference type="SUPFAM" id="SSF103481">
    <property type="entry name" value="Multidrug resistance efflux transporter EmrE"/>
    <property type="match status" value="2"/>
</dbReference>
<feature type="domain" description="EamA" evidence="6">
    <location>
        <begin position="10"/>
        <end position="135"/>
    </location>
</feature>
<gene>
    <name evidence="7" type="ORF">CHU93_15490</name>
</gene>
<evidence type="ECO:0000259" key="6">
    <source>
        <dbReference type="Pfam" id="PF00892"/>
    </source>
</evidence>
<feature type="transmembrane region" description="Helical" evidence="5">
    <location>
        <begin position="269"/>
        <end position="287"/>
    </location>
</feature>
<dbReference type="AlphaFoldDB" id="A0A255Y676"/>
<dbReference type="RefSeq" id="WP_094475047.1">
    <property type="nucleotide sequence ID" value="NZ_NOXT01000124.1"/>
</dbReference>
<evidence type="ECO:0000313" key="8">
    <source>
        <dbReference type="Proteomes" id="UP000216991"/>
    </source>
</evidence>
<feature type="transmembrane region" description="Helical" evidence="5">
    <location>
        <begin position="89"/>
        <end position="108"/>
    </location>
</feature>
<proteinExistence type="predicted"/>
<dbReference type="PANTHER" id="PTHR32322">
    <property type="entry name" value="INNER MEMBRANE TRANSPORTER"/>
    <property type="match status" value="1"/>
</dbReference>
<feature type="transmembrane region" description="Helical" evidence="5">
    <location>
        <begin position="63"/>
        <end position="83"/>
    </location>
</feature>
<dbReference type="OrthoDB" id="7158585at2"/>
<feature type="transmembrane region" description="Helical" evidence="5">
    <location>
        <begin position="215"/>
        <end position="236"/>
    </location>
</feature>
<keyword evidence="3 5" id="KW-1133">Transmembrane helix</keyword>
<evidence type="ECO:0000256" key="4">
    <source>
        <dbReference type="ARBA" id="ARBA00023136"/>
    </source>
</evidence>